<sequence>MTHPDPVPVTVTFTKELTPRARRITFKGMTVVESVKPASYLSLYFEDPQNDQPSEPDSPRRNERSYTPRYLDPECHSMTVDFVLHGSGRAAEWAHTAKAGDTIWASPTTGGYDIPDDVHHLVLAGDDTAIPAIGTILEAIPRDTRTTVIIEVVNDDDEREPSDDVPSDP</sequence>
<dbReference type="InterPro" id="IPR017927">
    <property type="entry name" value="FAD-bd_FR_type"/>
</dbReference>
<dbReference type="PANTHER" id="PTHR30157:SF0">
    <property type="entry name" value="NADPH-DEPENDENT FERRIC-CHELATE REDUCTASE"/>
    <property type="match status" value="1"/>
</dbReference>
<dbReference type="EMBL" id="UOEI01000089">
    <property type="protein sequence ID" value="VAV92999.1"/>
    <property type="molecule type" value="Genomic_DNA"/>
</dbReference>
<reference evidence="3" key="1">
    <citation type="submission" date="2018-06" db="EMBL/GenBank/DDBJ databases">
        <authorList>
            <person name="Zhirakovskaya E."/>
        </authorList>
    </citation>
    <scope>NUCLEOTIDE SEQUENCE</scope>
</reference>
<dbReference type="Pfam" id="PF08021">
    <property type="entry name" value="FAD_binding_9"/>
    <property type="match status" value="1"/>
</dbReference>
<dbReference type="InterPro" id="IPR017938">
    <property type="entry name" value="Riboflavin_synthase-like_b-brl"/>
</dbReference>
<dbReference type="Gene3D" id="2.40.30.10">
    <property type="entry name" value="Translation factors"/>
    <property type="match status" value="1"/>
</dbReference>
<name>A0A3B0RM18_9ZZZZ</name>
<dbReference type="PROSITE" id="PS51384">
    <property type="entry name" value="FAD_FR"/>
    <property type="match status" value="1"/>
</dbReference>
<dbReference type="InterPro" id="IPR039374">
    <property type="entry name" value="SIP_fam"/>
</dbReference>
<protein>
    <recommendedName>
        <fullName evidence="2">FAD-binding FR-type domain-containing protein</fullName>
    </recommendedName>
</protein>
<accession>A0A3B0RM18</accession>
<feature type="non-terminal residue" evidence="3">
    <location>
        <position position="169"/>
    </location>
</feature>
<feature type="domain" description="FAD-binding FR-type" evidence="2">
    <location>
        <begin position="4"/>
        <end position="115"/>
    </location>
</feature>
<dbReference type="SUPFAM" id="SSF63380">
    <property type="entry name" value="Riboflavin synthase domain-like"/>
    <property type="match status" value="1"/>
</dbReference>
<dbReference type="GO" id="GO:0016491">
    <property type="term" value="F:oxidoreductase activity"/>
    <property type="evidence" value="ECO:0007669"/>
    <property type="project" value="InterPro"/>
</dbReference>
<dbReference type="CDD" id="cd06193">
    <property type="entry name" value="siderophore_interacting"/>
    <property type="match status" value="1"/>
</dbReference>
<evidence type="ECO:0000259" key="2">
    <source>
        <dbReference type="PROSITE" id="PS51384"/>
    </source>
</evidence>
<evidence type="ECO:0000313" key="3">
    <source>
        <dbReference type="EMBL" id="VAV92999.1"/>
    </source>
</evidence>
<dbReference type="InterPro" id="IPR013113">
    <property type="entry name" value="SIP_FAD-bd"/>
</dbReference>
<dbReference type="AlphaFoldDB" id="A0A3B0RM18"/>
<dbReference type="Pfam" id="PF04954">
    <property type="entry name" value="SIP"/>
    <property type="match status" value="1"/>
</dbReference>
<gene>
    <name evidence="3" type="ORF">MNBD_ACTINO01-1242</name>
</gene>
<dbReference type="Gene3D" id="3.40.50.80">
    <property type="entry name" value="Nucleotide-binding domain of ferredoxin-NADP reductase (FNR) module"/>
    <property type="match status" value="1"/>
</dbReference>
<dbReference type="PANTHER" id="PTHR30157">
    <property type="entry name" value="FERRIC REDUCTASE, NADPH-DEPENDENT"/>
    <property type="match status" value="1"/>
</dbReference>
<proteinExistence type="predicted"/>
<feature type="region of interest" description="Disordered" evidence="1">
    <location>
        <begin position="46"/>
        <end position="71"/>
    </location>
</feature>
<evidence type="ECO:0000256" key="1">
    <source>
        <dbReference type="SAM" id="MobiDB-lite"/>
    </source>
</evidence>
<organism evidence="3">
    <name type="scientific">hydrothermal vent metagenome</name>
    <dbReference type="NCBI Taxonomy" id="652676"/>
    <lineage>
        <taxon>unclassified sequences</taxon>
        <taxon>metagenomes</taxon>
        <taxon>ecological metagenomes</taxon>
    </lineage>
</organism>
<dbReference type="InterPro" id="IPR039261">
    <property type="entry name" value="FNR_nucleotide-bd"/>
</dbReference>
<feature type="compositionally biased region" description="Basic and acidic residues" evidence="1">
    <location>
        <begin position="57"/>
        <end position="71"/>
    </location>
</feature>
<dbReference type="InterPro" id="IPR007037">
    <property type="entry name" value="SIP_rossman_dom"/>
</dbReference>